<evidence type="ECO:0000313" key="5">
    <source>
        <dbReference type="RefSeq" id="XP_028968816.1"/>
    </source>
</evidence>
<dbReference type="PROSITE" id="PS51034">
    <property type="entry name" value="ZP_2"/>
    <property type="match status" value="1"/>
</dbReference>
<proteinExistence type="predicted"/>
<feature type="region of interest" description="Disordered" evidence="1">
    <location>
        <begin position="345"/>
        <end position="446"/>
    </location>
</feature>
<evidence type="ECO:0000259" key="3">
    <source>
        <dbReference type="PROSITE" id="PS51034"/>
    </source>
</evidence>
<gene>
    <name evidence="5" type="primary">LOC100903585</name>
</gene>
<dbReference type="GeneID" id="100903585"/>
<dbReference type="KEGG" id="goe:100903585"/>
<keyword evidence="2" id="KW-0472">Membrane</keyword>
<feature type="transmembrane region" description="Helical" evidence="2">
    <location>
        <begin position="538"/>
        <end position="559"/>
    </location>
</feature>
<dbReference type="PANTHER" id="PTHR46560:SF1">
    <property type="entry name" value="MINIATURE"/>
    <property type="match status" value="1"/>
</dbReference>
<protein>
    <submittedName>
        <fullName evidence="5">Uncharacterized protein LOC100903585</fullName>
    </submittedName>
</protein>
<dbReference type="InterPro" id="IPR055355">
    <property type="entry name" value="ZP-C"/>
</dbReference>
<reference evidence="5" key="1">
    <citation type="submission" date="2025-08" db="UniProtKB">
        <authorList>
            <consortium name="RefSeq"/>
        </authorList>
    </citation>
    <scope>IDENTIFICATION</scope>
</reference>
<accession>A0AAJ7SIT1</accession>
<dbReference type="InterPro" id="IPR001507">
    <property type="entry name" value="ZP_dom"/>
</dbReference>
<evidence type="ECO:0000256" key="2">
    <source>
        <dbReference type="SAM" id="Phobius"/>
    </source>
</evidence>
<dbReference type="AlphaFoldDB" id="A0AAJ7SIT1"/>
<organism evidence="4 5">
    <name type="scientific">Galendromus occidentalis</name>
    <name type="common">western predatory mite</name>
    <dbReference type="NCBI Taxonomy" id="34638"/>
    <lineage>
        <taxon>Eukaryota</taxon>
        <taxon>Metazoa</taxon>
        <taxon>Ecdysozoa</taxon>
        <taxon>Arthropoda</taxon>
        <taxon>Chelicerata</taxon>
        <taxon>Arachnida</taxon>
        <taxon>Acari</taxon>
        <taxon>Parasitiformes</taxon>
        <taxon>Mesostigmata</taxon>
        <taxon>Gamasina</taxon>
        <taxon>Phytoseioidea</taxon>
        <taxon>Phytoseiidae</taxon>
        <taxon>Typhlodrominae</taxon>
        <taxon>Galendromus</taxon>
    </lineage>
</organism>
<evidence type="ECO:0000313" key="4">
    <source>
        <dbReference type="Proteomes" id="UP000694867"/>
    </source>
</evidence>
<dbReference type="PANTHER" id="PTHR46560">
    <property type="entry name" value="CYPHER, ISOFORM B"/>
    <property type="match status" value="1"/>
</dbReference>
<dbReference type="SMART" id="SM00241">
    <property type="entry name" value="ZP"/>
    <property type="match status" value="1"/>
</dbReference>
<feature type="domain" description="ZP" evidence="3">
    <location>
        <begin position="55"/>
        <end position="306"/>
    </location>
</feature>
<dbReference type="Pfam" id="PF00100">
    <property type="entry name" value="Zona_pellucida"/>
    <property type="match status" value="1"/>
</dbReference>
<feature type="transmembrane region" description="Helical" evidence="2">
    <location>
        <begin position="12"/>
        <end position="30"/>
    </location>
</feature>
<evidence type="ECO:0000256" key="1">
    <source>
        <dbReference type="SAM" id="MobiDB-lite"/>
    </source>
</evidence>
<feature type="compositionally biased region" description="Basic and acidic residues" evidence="1">
    <location>
        <begin position="430"/>
        <end position="446"/>
    </location>
</feature>
<keyword evidence="4" id="KW-1185">Reference proteome</keyword>
<name>A0AAJ7SIT1_9ACAR</name>
<dbReference type="RefSeq" id="XP_028968816.1">
    <property type="nucleotide sequence ID" value="XM_029112983.1"/>
</dbReference>
<dbReference type="Proteomes" id="UP000694867">
    <property type="component" value="Unplaced"/>
</dbReference>
<sequence>MNLGFIHRRGKHAYGILLSLLHILIVVHAVKDTQWDNALTNIVQPEARLQDVQVACGKRHMRVHLDFGPQAFQGLVFSKGYHGHPDCVYIKSGSSIIGGVDFDVFYDKCGTKPDHAGSFYENTIVIQYGQDVIEAWDEAKRLRCEWHDAYEKSALKSPSIQLADLEVQELNFQGDNIGCWMEIQEGKGPWARQVSSIVPLGSPLTMVVAIADDNNEFDMRVKSCWAHDGVRPPLHLTDEDGCVLRPKMLTPFLKVKDTQGGRASIVSYSHFYAFKFPDTIEVQMQCVVEICRNGCPKDCHSQDSHPPHVSVVDHQAVSSNNIIDKKPLPLPKSVTRVSITSTQRPNFVPISLPPRSVHHPFFIPPPPSQRPGTMQAKHRESPLTVKHSASKKDPLSQSSNNDPAPVYIPTEGVNASDEDDPASLESTENSYERSEGSHDQSMKETTKRFSAVRHQPQGGNAEPGNYWKLPLGTRNSRIRRDIDDFGVRGSFRVVAVQDLAFKPNISADEAMIVYDARQHIDIVYGTVCFPAVSVTACLGLLALFSVCSSCIAAYLFWVLRTYSALKRNKCIH</sequence>
<keyword evidence="2" id="KW-1133">Transmembrane helix</keyword>
<keyword evidence="2" id="KW-0812">Transmembrane</keyword>